<evidence type="ECO:0000256" key="9">
    <source>
        <dbReference type="ARBA" id="ARBA00049260"/>
    </source>
</evidence>
<dbReference type="InterPro" id="IPR045865">
    <property type="entry name" value="ACT-like_dom_sf"/>
</dbReference>
<comment type="caution">
    <text evidence="13">The sequence shown here is derived from an EMBL/GenBank/DDBJ whole genome shotgun (WGS) entry which is preliminary data.</text>
</comment>
<keyword evidence="8" id="KW-0028">Amino-acid biosynthesis</keyword>
<feature type="coiled-coil region" evidence="10">
    <location>
        <begin position="239"/>
        <end position="266"/>
    </location>
</feature>
<evidence type="ECO:0000256" key="1">
    <source>
        <dbReference type="ARBA" id="ARBA00005067"/>
    </source>
</evidence>
<dbReference type="RefSeq" id="WP_201330190.1">
    <property type="nucleotide sequence ID" value="NZ_BOCG01000103.1"/>
</dbReference>
<keyword evidence="8" id="KW-0057">Aromatic amino acid biosynthesis</keyword>
<dbReference type="Gene3D" id="3.30.70.260">
    <property type="match status" value="1"/>
</dbReference>
<dbReference type="PROSITE" id="PS51176">
    <property type="entry name" value="PDH_ADH"/>
    <property type="match status" value="1"/>
</dbReference>
<keyword evidence="5" id="KW-0827">Tyrosine biosynthesis</keyword>
<evidence type="ECO:0000313" key="14">
    <source>
        <dbReference type="Proteomes" id="UP000616547"/>
    </source>
</evidence>
<evidence type="ECO:0000256" key="8">
    <source>
        <dbReference type="ARBA" id="ARBA00023141"/>
    </source>
</evidence>
<name>A0ABQ3W7G1_9LACO</name>
<dbReference type="Pfam" id="PF20463">
    <property type="entry name" value="PDH_C"/>
    <property type="match status" value="1"/>
</dbReference>
<evidence type="ECO:0000313" key="13">
    <source>
        <dbReference type="EMBL" id="GHW02023.1"/>
    </source>
</evidence>
<dbReference type="Pfam" id="PF01842">
    <property type="entry name" value="ACT"/>
    <property type="match status" value="1"/>
</dbReference>
<dbReference type="Pfam" id="PF02153">
    <property type="entry name" value="PDH_N"/>
    <property type="match status" value="1"/>
</dbReference>
<feature type="domain" description="Prephenate/arogenate dehydrogenase" evidence="11">
    <location>
        <begin position="2"/>
        <end position="290"/>
    </location>
</feature>
<feature type="domain" description="ACT" evidence="12">
    <location>
        <begin position="295"/>
        <end position="361"/>
    </location>
</feature>
<evidence type="ECO:0000259" key="11">
    <source>
        <dbReference type="PROSITE" id="PS51176"/>
    </source>
</evidence>
<dbReference type="EC" id="1.3.1.12" evidence="3"/>
<evidence type="ECO:0000256" key="5">
    <source>
        <dbReference type="ARBA" id="ARBA00022498"/>
    </source>
</evidence>
<dbReference type="Gene3D" id="1.10.3660.10">
    <property type="entry name" value="6-phosphogluconate dehydrogenase C-terminal like domain"/>
    <property type="match status" value="1"/>
</dbReference>
<keyword evidence="7" id="KW-0520">NAD</keyword>
<accession>A0ABQ3W7G1</accession>
<dbReference type="InterPro" id="IPR002912">
    <property type="entry name" value="ACT_dom"/>
</dbReference>
<proteinExistence type="inferred from homology"/>
<dbReference type="InterPro" id="IPR036291">
    <property type="entry name" value="NAD(P)-bd_dom_sf"/>
</dbReference>
<dbReference type="InterPro" id="IPR046826">
    <property type="entry name" value="PDH_N"/>
</dbReference>
<comment type="catalytic activity">
    <reaction evidence="9">
        <text>prephenate + NAD(+) = 3-(4-hydroxyphenyl)pyruvate + CO2 + NADH</text>
        <dbReference type="Rhea" id="RHEA:13869"/>
        <dbReference type="ChEBI" id="CHEBI:16526"/>
        <dbReference type="ChEBI" id="CHEBI:29934"/>
        <dbReference type="ChEBI" id="CHEBI:36242"/>
        <dbReference type="ChEBI" id="CHEBI:57540"/>
        <dbReference type="ChEBI" id="CHEBI:57945"/>
        <dbReference type="EC" id="1.3.1.12"/>
    </reaction>
</comment>
<dbReference type="SUPFAM" id="SSF48179">
    <property type="entry name" value="6-phosphogluconate dehydrogenase C-terminal domain-like"/>
    <property type="match status" value="1"/>
</dbReference>
<evidence type="ECO:0000256" key="2">
    <source>
        <dbReference type="ARBA" id="ARBA00007964"/>
    </source>
</evidence>
<evidence type="ECO:0000256" key="10">
    <source>
        <dbReference type="SAM" id="Coils"/>
    </source>
</evidence>
<dbReference type="PROSITE" id="PS51671">
    <property type="entry name" value="ACT"/>
    <property type="match status" value="1"/>
</dbReference>
<comment type="pathway">
    <text evidence="1">Amino-acid biosynthesis; L-tyrosine biosynthesis; (4-hydroxyphenyl)pyruvate from prephenate (NAD(+) route): step 1/1.</text>
</comment>
<comment type="similarity">
    <text evidence="2">Belongs to the prephenate/arogenate dehydrogenase family.</text>
</comment>
<dbReference type="InterPro" id="IPR050812">
    <property type="entry name" value="Preph/Arog_dehydrog"/>
</dbReference>
<dbReference type="CDD" id="cd04909">
    <property type="entry name" value="ACT_PDH-BS"/>
    <property type="match status" value="1"/>
</dbReference>
<dbReference type="InterPro" id="IPR046825">
    <property type="entry name" value="PDH_C"/>
</dbReference>
<keyword evidence="10" id="KW-0175">Coiled coil</keyword>
<evidence type="ECO:0000256" key="3">
    <source>
        <dbReference type="ARBA" id="ARBA00012068"/>
    </source>
</evidence>
<dbReference type="EMBL" id="BOCI01000473">
    <property type="protein sequence ID" value="GHW02023.1"/>
    <property type="molecule type" value="Genomic_DNA"/>
</dbReference>
<dbReference type="InterPro" id="IPR003099">
    <property type="entry name" value="Prephen_DH"/>
</dbReference>
<dbReference type="SUPFAM" id="SSF55021">
    <property type="entry name" value="ACT-like"/>
    <property type="match status" value="1"/>
</dbReference>
<keyword evidence="14" id="KW-1185">Reference proteome</keyword>
<sequence length="361" mass="39085">MTTVFIKGLGLIGSSLARAIREGHPDFRILASDPDPKTQEYALSQQLADQMLPGLEGAEGADYIILAGPVDAIKADIRQLSQMDLKKGALVTDVGSVKQAIVDQAQALTKKGVDFIAGHPMAGSHKTGAWAGRALLFENAFYFLIPASQAAGKRLPELEDLLKAARVKWLQLTAEEHDKIIAQISHLPHIVAAGLVNQTEDTFAGQPLGTRLAAGGFKSITRIASSDPTMWSQILLNNSEDILKQLAEFQAELKEVAREIEAGDEAALYDFFQKAKISRDKLGPDQVGAAPGHYDLFVNIPDQVGALADVTRLLAEAGISIVSLQILEIREEIDGVLQLTFAREADRQQAKEILAAYEMKK</sequence>
<dbReference type="PANTHER" id="PTHR21363:SF0">
    <property type="entry name" value="PREPHENATE DEHYDROGENASE [NADP(+)]"/>
    <property type="match status" value="1"/>
</dbReference>
<gene>
    <name evidence="13" type="primary">tyrA</name>
    <name evidence="13" type="ORF">lacNasYZ03_17100</name>
</gene>
<dbReference type="PANTHER" id="PTHR21363">
    <property type="entry name" value="PREPHENATE DEHYDROGENASE"/>
    <property type="match status" value="1"/>
</dbReference>
<dbReference type="Gene3D" id="3.40.50.720">
    <property type="entry name" value="NAD(P)-binding Rossmann-like Domain"/>
    <property type="match status" value="1"/>
</dbReference>
<dbReference type="InterPro" id="IPR008927">
    <property type="entry name" value="6-PGluconate_DH-like_C_sf"/>
</dbReference>
<reference evidence="14" key="1">
    <citation type="submission" date="2021-01" db="EMBL/GenBank/DDBJ databases">
        <title>Draft genome sequence of Nasalis larvatus strain YZ03.</title>
        <authorList>
            <person name="Suzuki-Hashido N."/>
            <person name="Tsuchida S."/>
            <person name="Hayakawa T."/>
        </authorList>
    </citation>
    <scope>NUCLEOTIDE SEQUENCE [LARGE SCALE GENOMIC DNA]</scope>
    <source>
        <strain evidence="14">YZ03</strain>
    </source>
</reference>
<dbReference type="SUPFAM" id="SSF51735">
    <property type="entry name" value="NAD(P)-binding Rossmann-fold domains"/>
    <property type="match status" value="1"/>
</dbReference>
<evidence type="ECO:0000259" key="12">
    <source>
        <dbReference type="PROSITE" id="PS51671"/>
    </source>
</evidence>
<evidence type="ECO:0000256" key="4">
    <source>
        <dbReference type="ARBA" id="ARBA00016891"/>
    </source>
</evidence>
<dbReference type="Proteomes" id="UP000616547">
    <property type="component" value="Unassembled WGS sequence"/>
</dbReference>
<evidence type="ECO:0000256" key="6">
    <source>
        <dbReference type="ARBA" id="ARBA00023002"/>
    </source>
</evidence>
<dbReference type="NCBIfam" id="NF005107">
    <property type="entry name" value="PRK06545.1-5"/>
    <property type="match status" value="1"/>
</dbReference>
<protein>
    <recommendedName>
        <fullName evidence="4">Prephenate dehydrogenase</fullName>
        <ecNumber evidence="3">1.3.1.12</ecNumber>
    </recommendedName>
</protein>
<evidence type="ECO:0000256" key="7">
    <source>
        <dbReference type="ARBA" id="ARBA00023027"/>
    </source>
</evidence>
<keyword evidence="6" id="KW-0560">Oxidoreductase</keyword>
<organism evidence="13 14">
    <name type="scientific">Lactobacillus nasalidis</name>
    <dbReference type="NCBI Taxonomy" id="2797258"/>
    <lineage>
        <taxon>Bacteria</taxon>
        <taxon>Bacillati</taxon>
        <taxon>Bacillota</taxon>
        <taxon>Bacilli</taxon>
        <taxon>Lactobacillales</taxon>
        <taxon>Lactobacillaceae</taxon>
        <taxon>Lactobacillus</taxon>
    </lineage>
</organism>